<dbReference type="PANTHER" id="PTHR32182">
    <property type="entry name" value="DNA REPLICATION AND REPAIR PROTEIN RECF"/>
    <property type="match status" value="1"/>
</dbReference>
<dbReference type="InterPro" id="IPR027417">
    <property type="entry name" value="P-loop_NTPase"/>
</dbReference>
<dbReference type="GO" id="GO:0016887">
    <property type="term" value="F:ATP hydrolysis activity"/>
    <property type="evidence" value="ECO:0007669"/>
    <property type="project" value="InterPro"/>
</dbReference>
<sequence length="381" mass="42707">MEPQMPSAVTATGRWPGVTNDFAWMQSRERVKAGTNTLGDSWTKQLTKYGTELQKKIREEQDGVQTALPLIAYLGTGRLWYQGRYTSVAADVTLDKSEYSRLSGYLNCLTLSSSFKQFADWYGWVYRSYRESQIIALETGVGPGDLTQYFENLIQAVKSAVNALLQEQTGWHDIAYSAQYQQQLVLSHPEHGVLPLEMLSDGLRNAVAMVADLAFRACKLNPHLGAEVLLETEGIALIDEIDMFLHPSWQQTVLGSLKQAFPKIQFIVTTHSPQVLSSVRRENIRVIGKDAEGHMIAEPPLARTYGEPSGDVMLSVMMVDPQPPVAEKEDLQRLTELVDQGNYATEEARRLMDGLVAALGAEHPQLQRLERSIRRQQALQR</sequence>
<dbReference type="Proteomes" id="UP000027604">
    <property type="component" value="Chromosome I"/>
</dbReference>
<dbReference type="AlphaFoldDB" id="W0VBK5"/>
<evidence type="ECO:0000313" key="3">
    <source>
        <dbReference type="Proteomes" id="UP000027604"/>
    </source>
</evidence>
<organism evidence="2 3">
    <name type="scientific">Janthinobacterium agaricidamnosum NBRC 102515 = DSM 9628</name>
    <dbReference type="NCBI Taxonomy" id="1349767"/>
    <lineage>
        <taxon>Bacteria</taxon>
        <taxon>Pseudomonadati</taxon>
        <taxon>Pseudomonadota</taxon>
        <taxon>Betaproteobacteria</taxon>
        <taxon>Burkholderiales</taxon>
        <taxon>Oxalobacteraceae</taxon>
        <taxon>Janthinobacterium</taxon>
    </lineage>
</organism>
<dbReference type="HOGENOM" id="CLU_033429_1_0_4"/>
<evidence type="ECO:0000259" key="1">
    <source>
        <dbReference type="Pfam" id="PF13304"/>
    </source>
</evidence>
<dbReference type="GO" id="GO:0006302">
    <property type="term" value="P:double-strand break repair"/>
    <property type="evidence" value="ECO:0007669"/>
    <property type="project" value="TreeGrafter"/>
</dbReference>
<keyword evidence="3" id="KW-1185">Reference proteome</keyword>
<name>W0VBK5_9BURK</name>
<accession>W0VBK5</accession>
<reference evidence="2 3" key="1">
    <citation type="journal article" date="2015" name="Genome Announc.">
        <title>Genome Sequence of Mushroom Soft-Rot Pathogen Janthinobacterium agaricidamnosum.</title>
        <authorList>
            <person name="Graupner K."/>
            <person name="Lackner G."/>
            <person name="Hertweck C."/>
        </authorList>
    </citation>
    <scope>NUCLEOTIDE SEQUENCE [LARGE SCALE GENOMIC DNA]</scope>
    <source>
        <strain evidence="3">NBRC 102515 / DSM 9628</strain>
    </source>
</reference>
<dbReference type="SUPFAM" id="SSF52540">
    <property type="entry name" value="P-loop containing nucleoside triphosphate hydrolases"/>
    <property type="match status" value="1"/>
</dbReference>
<feature type="domain" description="ATPase AAA-type core" evidence="1">
    <location>
        <begin position="100"/>
        <end position="277"/>
    </location>
</feature>
<dbReference type="Gene3D" id="3.40.50.300">
    <property type="entry name" value="P-loop containing nucleotide triphosphate hydrolases"/>
    <property type="match status" value="1"/>
</dbReference>
<dbReference type="Pfam" id="PF13304">
    <property type="entry name" value="AAA_21"/>
    <property type="match status" value="1"/>
</dbReference>
<dbReference type="STRING" id="1349767.GJA_4062"/>
<protein>
    <submittedName>
        <fullName evidence="2">Putative ATP binding protein SugR</fullName>
    </submittedName>
</protein>
<proteinExistence type="predicted"/>
<dbReference type="KEGG" id="jag:GJA_4062"/>
<dbReference type="PANTHER" id="PTHR32182:SF23">
    <property type="entry name" value="ATP BINDING PROTEIN"/>
    <property type="match status" value="1"/>
</dbReference>
<dbReference type="PATRIC" id="fig|1349767.4.peg.640"/>
<dbReference type="GO" id="GO:0000731">
    <property type="term" value="P:DNA synthesis involved in DNA repair"/>
    <property type="evidence" value="ECO:0007669"/>
    <property type="project" value="TreeGrafter"/>
</dbReference>
<dbReference type="InterPro" id="IPR003959">
    <property type="entry name" value="ATPase_AAA_core"/>
</dbReference>
<dbReference type="EMBL" id="HG322949">
    <property type="protein sequence ID" value="CDG84672.1"/>
    <property type="molecule type" value="Genomic_DNA"/>
</dbReference>
<dbReference type="GO" id="GO:0005524">
    <property type="term" value="F:ATP binding"/>
    <property type="evidence" value="ECO:0007669"/>
    <property type="project" value="InterPro"/>
</dbReference>
<evidence type="ECO:0000313" key="2">
    <source>
        <dbReference type="EMBL" id="CDG84672.1"/>
    </source>
</evidence>
<dbReference type="eggNOG" id="COG3950">
    <property type="taxonomic scope" value="Bacteria"/>
</dbReference>
<gene>
    <name evidence="2" type="primary">sugR</name>
    <name evidence="2" type="ORF">GJA_4062</name>
</gene>